<gene>
    <name evidence="1" type="ORF">CLNEO_13500</name>
</gene>
<dbReference type="RefSeq" id="WP_066086370.1">
    <property type="nucleotide sequence ID" value="NZ_LRVM01000003.1"/>
</dbReference>
<proteinExistence type="predicted"/>
<dbReference type="Proteomes" id="UP000070539">
    <property type="component" value="Unassembled WGS sequence"/>
</dbReference>
<reference evidence="1 2" key="1">
    <citation type="submission" date="2016-01" db="EMBL/GenBank/DDBJ databases">
        <title>Genome sequence of Clostridium neopropionicum X4, DSM-3847.</title>
        <authorList>
            <person name="Poehlein A."/>
            <person name="Beck M.H."/>
            <person name="Bengelsdorf F.R."/>
            <person name="Daniel R."/>
            <person name="Duerre P."/>
        </authorList>
    </citation>
    <scope>NUCLEOTIDE SEQUENCE [LARGE SCALE GENOMIC DNA]</scope>
    <source>
        <strain evidence="1 2">DSM-3847</strain>
    </source>
</reference>
<organism evidence="1 2">
    <name type="scientific">Anaerotignum neopropionicum</name>
    <dbReference type="NCBI Taxonomy" id="36847"/>
    <lineage>
        <taxon>Bacteria</taxon>
        <taxon>Bacillati</taxon>
        <taxon>Bacillota</taxon>
        <taxon>Clostridia</taxon>
        <taxon>Lachnospirales</taxon>
        <taxon>Anaerotignaceae</taxon>
        <taxon>Anaerotignum</taxon>
    </lineage>
</organism>
<evidence type="ECO:0008006" key="3">
    <source>
        <dbReference type="Google" id="ProtNLM"/>
    </source>
</evidence>
<protein>
    <recommendedName>
        <fullName evidence="3">Phage head-tail joining protein</fullName>
    </recommendedName>
</protein>
<sequence>MTKQPFNLYQIVTTNGRYGEETEEVLIDTIGVAISQQHMKSFTNEIQYYIKVETGLTSYQNFTVGENYFISDSNTKYEIQSFIVGRWTQLQLKQVIV</sequence>
<evidence type="ECO:0000313" key="2">
    <source>
        <dbReference type="Proteomes" id="UP000070539"/>
    </source>
</evidence>
<comment type="caution">
    <text evidence="1">The sequence shown here is derived from an EMBL/GenBank/DDBJ whole genome shotgun (WGS) entry which is preliminary data.</text>
</comment>
<dbReference type="EMBL" id="LRVM01000003">
    <property type="protein sequence ID" value="KXL53379.1"/>
    <property type="molecule type" value="Genomic_DNA"/>
</dbReference>
<dbReference type="STRING" id="36847.CLNEO_13500"/>
<evidence type="ECO:0000313" key="1">
    <source>
        <dbReference type="EMBL" id="KXL53379.1"/>
    </source>
</evidence>
<name>A0A136WG86_9FIRM</name>
<accession>A0A136WG86</accession>
<keyword evidence="2" id="KW-1185">Reference proteome</keyword>
<dbReference type="AlphaFoldDB" id="A0A136WG86"/>